<dbReference type="SUPFAM" id="SSF54506">
    <property type="entry name" value="Diaminopimelate epimerase-like"/>
    <property type="match status" value="1"/>
</dbReference>
<evidence type="ECO:0000313" key="4">
    <source>
        <dbReference type="Proteomes" id="UP001172630"/>
    </source>
</evidence>
<protein>
    <submittedName>
        <fullName evidence="3">PhzF family phenazine biosynthesis protein</fullName>
    </submittedName>
</protein>
<dbReference type="EMBL" id="JARFYN010000061">
    <property type="protein sequence ID" value="MDL2409848.1"/>
    <property type="molecule type" value="Genomic_DNA"/>
</dbReference>
<dbReference type="PIRSF" id="PIRSF016184">
    <property type="entry name" value="PhzC_PhzF"/>
    <property type="match status" value="1"/>
</dbReference>
<sequence length="274" mass="28838">MSIDRLAAFSIAGAGGNPAGVMLCEVLPPADEMQRIAHEVGYSETVFAEPNQDGWRVRYFAPAMEVPFCGHATIALGAVLARSKGDGIFVLQLNEGSVTVEGKAGASLSATLQSPPTRSMSCPRDLLGAALELFSLAHGDLDQGLPPAIVEAGARHLVLGLKRRERLSTMEYEFDAGAALMRAHGFATIALVQAETHIRFHARNAFAAGGVKEDPATGAAAAALGGYLRDIGWKHAGRIEIIQGEDMGQPCRLVVEIPAQTGSSVRLSGEARLL</sequence>
<proteinExistence type="inferred from homology"/>
<evidence type="ECO:0000313" key="3">
    <source>
        <dbReference type="EMBL" id="MDL2409848.1"/>
    </source>
</evidence>
<organism evidence="3 4">
    <name type="scientific">Rhizobium calliandrae</name>
    <dbReference type="NCBI Taxonomy" id="1312182"/>
    <lineage>
        <taxon>Bacteria</taxon>
        <taxon>Pseudomonadati</taxon>
        <taxon>Pseudomonadota</taxon>
        <taxon>Alphaproteobacteria</taxon>
        <taxon>Hyphomicrobiales</taxon>
        <taxon>Rhizobiaceae</taxon>
        <taxon>Rhizobium/Agrobacterium group</taxon>
        <taxon>Rhizobium</taxon>
    </lineage>
</organism>
<accession>A0ABT7KPI0</accession>
<comment type="caution">
    <text evidence="3">The sequence shown here is derived from an EMBL/GenBank/DDBJ whole genome shotgun (WGS) entry which is preliminary data.</text>
</comment>
<evidence type="ECO:0000256" key="1">
    <source>
        <dbReference type="ARBA" id="ARBA00008270"/>
    </source>
</evidence>
<gene>
    <name evidence="3" type="ORF">PY650_30355</name>
</gene>
<dbReference type="PANTHER" id="PTHR13774:SF39">
    <property type="entry name" value="BIOSYNTHESIS PROTEIN, PUTATIVE-RELATED"/>
    <property type="match status" value="1"/>
</dbReference>
<reference evidence="3" key="1">
    <citation type="submission" date="2023-06" db="EMBL/GenBank/DDBJ databases">
        <title>Phylogenetic Diversity of Rhizobium strains.</title>
        <authorList>
            <person name="Moura F.T."/>
            <person name="Helene L.C.F."/>
            <person name="Hungria M."/>
        </authorList>
    </citation>
    <scope>NUCLEOTIDE SEQUENCE</scope>
    <source>
        <strain evidence="3">CCGE524</strain>
    </source>
</reference>
<dbReference type="Pfam" id="PF02567">
    <property type="entry name" value="PhzC-PhzF"/>
    <property type="match status" value="1"/>
</dbReference>
<name>A0ABT7KPI0_9HYPH</name>
<dbReference type="RefSeq" id="WP_285883527.1">
    <property type="nucleotide sequence ID" value="NZ_JARFYN010000061.1"/>
</dbReference>
<keyword evidence="2" id="KW-0413">Isomerase</keyword>
<dbReference type="PANTHER" id="PTHR13774">
    <property type="entry name" value="PHENAZINE BIOSYNTHESIS PROTEIN"/>
    <property type="match status" value="1"/>
</dbReference>
<comment type="similarity">
    <text evidence="1">Belongs to the PhzF family.</text>
</comment>
<dbReference type="NCBIfam" id="TIGR00654">
    <property type="entry name" value="PhzF_family"/>
    <property type="match status" value="1"/>
</dbReference>
<keyword evidence="4" id="KW-1185">Reference proteome</keyword>
<dbReference type="InterPro" id="IPR003719">
    <property type="entry name" value="Phenazine_PhzF-like"/>
</dbReference>
<dbReference type="Proteomes" id="UP001172630">
    <property type="component" value="Unassembled WGS sequence"/>
</dbReference>
<evidence type="ECO:0000256" key="2">
    <source>
        <dbReference type="ARBA" id="ARBA00023235"/>
    </source>
</evidence>
<dbReference type="Gene3D" id="3.10.310.10">
    <property type="entry name" value="Diaminopimelate Epimerase, Chain A, domain 1"/>
    <property type="match status" value="2"/>
</dbReference>